<protein>
    <submittedName>
        <fullName evidence="2">Uncharacterized protein</fullName>
    </submittedName>
</protein>
<evidence type="ECO:0000313" key="2">
    <source>
        <dbReference type="EMBL" id="RVW64475.1"/>
    </source>
</evidence>
<feature type="region of interest" description="Disordered" evidence="1">
    <location>
        <begin position="18"/>
        <end position="80"/>
    </location>
</feature>
<reference evidence="2 3" key="1">
    <citation type="journal article" date="2018" name="PLoS Genet.">
        <title>Population sequencing reveals clonal diversity and ancestral inbreeding in the grapevine cultivar Chardonnay.</title>
        <authorList>
            <person name="Roach M.J."/>
            <person name="Johnson D.L."/>
            <person name="Bohlmann J."/>
            <person name="van Vuuren H.J."/>
            <person name="Jones S.J."/>
            <person name="Pretorius I.S."/>
            <person name="Schmidt S.A."/>
            <person name="Borneman A.R."/>
        </authorList>
    </citation>
    <scope>NUCLEOTIDE SEQUENCE [LARGE SCALE GENOMIC DNA]</scope>
    <source>
        <strain evidence="3">cv. Chardonnay</strain>
        <tissue evidence="2">Leaf</tissue>
    </source>
</reference>
<comment type="caution">
    <text evidence="2">The sequence shown here is derived from an EMBL/GenBank/DDBJ whole genome shotgun (WGS) entry which is preliminary data.</text>
</comment>
<name>A0A438FX34_VITVI</name>
<organism evidence="2 3">
    <name type="scientific">Vitis vinifera</name>
    <name type="common">Grape</name>
    <dbReference type="NCBI Taxonomy" id="29760"/>
    <lineage>
        <taxon>Eukaryota</taxon>
        <taxon>Viridiplantae</taxon>
        <taxon>Streptophyta</taxon>
        <taxon>Embryophyta</taxon>
        <taxon>Tracheophyta</taxon>
        <taxon>Spermatophyta</taxon>
        <taxon>Magnoliopsida</taxon>
        <taxon>eudicotyledons</taxon>
        <taxon>Gunneridae</taxon>
        <taxon>Pentapetalae</taxon>
        <taxon>rosids</taxon>
        <taxon>Vitales</taxon>
        <taxon>Vitaceae</taxon>
        <taxon>Viteae</taxon>
        <taxon>Vitis</taxon>
    </lineage>
</organism>
<feature type="compositionally biased region" description="Polar residues" evidence="1">
    <location>
        <begin position="24"/>
        <end position="39"/>
    </location>
</feature>
<gene>
    <name evidence="2" type="ORF">CK203_040387</name>
</gene>
<proteinExistence type="predicted"/>
<feature type="region of interest" description="Disordered" evidence="1">
    <location>
        <begin position="98"/>
        <end position="128"/>
    </location>
</feature>
<dbReference type="AlphaFoldDB" id="A0A438FX34"/>
<sequence>MTRRLEELELKRLHEVQAVAEAPVQSNNNAPYGNTTTQVGGIIQISHEGQSNSYQQRNQPSQQSSSLEQSNSKSQQVDNIQYSISRLTNLNTRARKWKISFSTPPKPKGVHEVESQEGESSQMKDVKP</sequence>
<evidence type="ECO:0000256" key="1">
    <source>
        <dbReference type="SAM" id="MobiDB-lite"/>
    </source>
</evidence>
<evidence type="ECO:0000313" key="3">
    <source>
        <dbReference type="Proteomes" id="UP000288805"/>
    </source>
</evidence>
<dbReference type="Proteomes" id="UP000288805">
    <property type="component" value="Unassembled WGS sequence"/>
</dbReference>
<dbReference type="EMBL" id="QGNW01000719">
    <property type="protein sequence ID" value="RVW64475.1"/>
    <property type="molecule type" value="Genomic_DNA"/>
</dbReference>
<feature type="compositionally biased region" description="Low complexity" evidence="1">
    <location>
        <begin position="50"/>
        <end position="76"/>
    </location>
</feature>
<accession>A0A438FX34</accession>